<comment type="caution">
    <text evidence="9">The sequence shown here is derived from an EMBL/GenBank/DDBJ whole genome shotgun (WGS) entry which is preliminary data.</text>
</comment>
<keyword evidence="4" id="KW-1003">Cell membrane</keyword>
<sequence length="402" mass="44254">MRFFCALLPLGLQRGCVEMMSRLYAWGGKASSACPLAPFLSSYTLAEYVSFCCCTLLWAWVPYCRPIKHGCLFWAVFALSLLKWIRNQTMLQDYLNILVLFLVVGLGFCLARAKWLDESSNSALTKILLNVALPATLILSIGKDYTKPEFLALLPNIILPALVILSLMLAAWAGAKIMHIEKGRTGLFIGVCAMSSTIMMGIPITLAVYGSHGLPFALMTYASQTLIYWTLGLYLLQKDSSQAVDGKSLVAKMVKEIFNMPLLAFFVGVVVLLSGLHIPDFIADFFSYLSGMTSGLAMLVIGAIIYITGFKGFRFSREIAVVIAFRFVFAPVLAYALGMALSVPVEMIKITILMVSLPIPNTTVILAKKYEIDVLFATESLSFSIAAYLVFLPVILFVIHSM</sequence>
<evidence type="ECO:0000256" key="7">
    <source>
        <dbReference type="ARBA" id="ARBA00023136"/>
    </source>
</evidence>
<evidence type="ECO:0000313" key="10">
    <source>
        <dbReference type="Proteomes" id="UP000306236"/>
    </source>
</evidence>
<comment type="subcellular location">
    <subcellularLocation>
        <location evidence="1">Cell membrane</location>
        <topology evidence="1">Multi-pass membrane protein</topology>
    </subcellularLocation>
</comment>
<dbReference type="GO" id="GO:0005886">
    <property type="term" value="C:plasma membrane"/>
    <property type="evidence" value="ECO:0007669"/>
    <property type="project" value="UniProtKB-SubCell"/>
</dbReference>
<reference evidence="9 10" key="1">
    <citation type="submission" date="2019-04" db="EMBL/GenBank/DDBJ databases">
        <title>Lampropedia sp YIM MLB12 draf genome.</title>
        <authorList>
            <person name="Wang Y.-X."/>
        </authorList>
    </citation>
    <scope>NUCLEOTIDE SEQUENCE [LARGE SCALE GENOMIC DNA]</scope>
    <source>
        <strain evidence="9 10">YIM MLB12</strain>
    </source>
</reference>
<keyword evidence="3" id="KW-0813">Transport</keyword>
<dbReference type="PANTHER" id="PTHR36838">
    <property type="entry name" value="AUXIN EFFLUX CARRIER FAMILY PROTEIN"/>
    <property type="match status" value="1"/>
</dbReference>
<dbReference type="PANTHER" id="PTHR36838:SF1">
    <property type="entry name" value="SLR1864 PROTEIN"/>
    <property type="match status" value="1"/>
</dbReference>
<evidence type="ECO:0000256" key="2">
    <source>
        <dbReference type="ARBA" id="ARBA00010145"/>
    </source>
</evidence>
<keyword evidence="7 8" id="KW-0472">Membrane</keyword>
<keyword evidence="5 8" id="KW-0812">Transmembrane</keyword>
<evidence type="ECO:0000256" key="8">
    <source>
        <dbReference type="SAM" id="Phobius"/>
    </source>
</evidence>
<evidence type="ECO:0000256" key="5">
    <source>
        <dbReference type="ARBA" id="ARBA00022692"/>
    </source>
</evidence>
<feature type="transmembrane region" description="Helical" evidence="8">
    <location>
        <begin position="91"/>
        <end position="111"/>
    </location>
</feature>
<comment type="similarity">
    <text evidence="2">Belongs to the auxin efflux carrier (TC 2.A.69) family.</text>
</comment>
<feature type="transmembrane region" description="Helical" evidence="8">
    <location>
        <begin position="257"/>
        <end position="279"/>
    </location>
</feature>
<evidence type="ECO:0000256" key="4">
    <source>
        <dbReference type="ARBA" id="ARBA00022475"/>
    </source>
</evidence>
<dbReference type="Gene3D" id="1.20.1530.20">
    <property type="match status" value="1"/>
</dbReference>
<dbReference type="GO" id="GO:0055085">
    <property type="term" value="P:transmembrane transport"/>
    <property type="evidence" value="ECO:0007669"/>
    <property type="project" value="InterPro"/>
</dbReference>
<evidence type="ECO:0000313" key="9">
    <source>
        <dbReference type="EMBL" id="THJ32607.1"/>
    </source>
</evidence>
<organism evidence="9 10">
    <name type="scientific">Lampropedia aestuarii</name>
    <dbReference type="NCBI Taxonomy" id="2562762"/>
    <lineage>
        <taxon>Bacteria</taxon>
        <taxon>Pseudomonadati</taxon>
        <taxon>Pseudomonadota</taxon>
        <taxon>Betaproteobacteria</taxon>
        <taxon>Burkholderiales</taxon>
        <taxon>Comamonadaceae</taxon>
        <taxon>Lampropedia</taxon>
    </lineage>
</organism>
<dbReference type="InterPro" id="IPR038770">
    <property type="entry name" value="Na+/solute_symporter_sf"/>
</dbReference>
<feature type="transmembrane region" description="Helical" evidence="8">
    <location>
        <begin position="216"/>
        <end position="236"/>
    </location>
</feature>
<dbReference type="EMBL" id="SSWX01000014">
    <property type="protein sequence ID" value="THJ32607.1"/>
    <property type="molecule type" value="Genomic_DNA"/>
</dbReference>
<proteinExistence type="inferred from homology"/>
<evidence type="ECO:0000256" key="6">
    <source>
        <dbReference type="ARBA" id="ARBA00022989"/>
    </source>
</evidence>
<feature type="transmembrane region" description="Helical" evidence="8">
    <location>
        <begin position="319"/>
        <end position="341"/>
    </location>
</feature>
<evidence type="ECO:0000256" key="1">
    <source>
        <dbReference type="ARBA" id="ARBA00004651"/>
    </source>
</evidence>
<feature type="transmembrane region" description="Helical" evidence="8">
    <location>
        <begin position="187"/>
        <end position="210"/>
    </location>
</feature>
<dbReference type="Proteomes" id="UP000306236">
    <property type="component" value="Unassembled WGS sequence"/>
</dbReference>
<dbReference type="AlphaFoldDB" id="A0A4S5BJI4"/>
<feature type="transmembrane region" description="Helical" evidence="8">
    <location>
        <begin position="40"/>
        <end position="60"/>
    </location>
</feature>
<name>A0A4S5BJI4_9BURK</name>
<keyword evidence="10" id="KW-1185">Reference proteome</keyword>
<dbReference type="OrthoDB" id="9810457at2"/>
<evidence type="ECO:0000256" key="3">
    <source>
        <dbReference type="ARBA" id="ARBA00022448"/>
    </source>
</evidence>
<keyword evidence="6 8" id="KW-1133">Transmembrane helix</keyword>
<dbReference type="InterPro" id="IPR004776">
    <property type="entry name" value="Mem_transp_PIN-like"/>
</dbReference>
<protein>
    <submittedName>
        <fullName evidence="9">AEC family transporter</fullName>
    </submittedName>
</protein>
<feature type="transmembrane region" description="Helical" evidence="8">
    <location>
        <begin position="347"/>
        <end position="367"/>
    </location>
</feature>
<gene>
    <name evidence="9" type="ORF">E8K88_11525</name>
</gene>
<dbReference type="Pfam" id="PF03547">
    <property type="entry name" value="Mem_trans"/>
    <property type="match status" value="1"/>
</dbReference>
<feature type="transmembrane region" description="Helical" evidence="8">
    <location>
        <begin position="285"/>
        <end position="307"/>
    </location>
</feature>
<feature type="transmembrane region" description="Helical" evidence="8">
    <location>
        <begin position="153"/>
        <end position="175"/>
    </location>
</feature>
<accession>A0A4S5BJI4</accession>
<feature type="transmembrane region" description="Helical" evidence="8">
    <location>
        <begin position="374"/>
        <end position="399"/>
    </location>
</feature>